<dbReference type="Proteomes" id="UP000197468">
    <property type="component" value="Unassembled WGS sequence"/>
</dbReference>
<evidence type="ECO:0000313" key="3">
    <source>
        <dbReference type="Proteomes" id="UP000197468"/>
    </source>
</evidence>
<organism evidence="2 3">
    <name type="scientific">Roseateles aquatilis</name>
    <dbReference type="NCBI Taxonomy" id="431061"/>
    <lineage>
        <taxon>Bacteria</taxon>
        <taxon>Pseudomonadati</taxon>
        <taxon>Pseudomonadota</taxon>
        <taxon>Betaproteobacteria</taxon>
        <taxon>Burkholderiales</taxon>
        <taxon>Sphaerotilaceae</taxon>
        <taxon>Roseateles</taxon>
    </lineage>
</organism>
<evidence type="ECO:0000313" key="2">
    <source>
        <dbReference type="EMBL" id="OWQ86321.1"/>
    </source>
</evidence>
<protein>
    <submittedName>
        <fullName evidence="2">Uncharacterized protein</fullName>
    </submittedName>
</protein>
<dbReference type="EMBL" id="NIOF01000011">
    <property type="protein sequence ID" value="OWQ86321.1"/>
    <property type="molecule type" value="Genomic_DNA"/>
</dbReference>
<keyword evidence="3" id="KW-1185">Reference proteome</keyword>
<comment type="caution">
    <text evidence="2">The sequence shown here is derived from an EMBL/GenBank/DDBJ whole genome shotgun (WGS) entry which is preliminary data.</text>
</comment>
<proteinExistence type="predicted"/>
<gene>
    <name evidence="2" type="ORF">CDN99_21040</name>
</gene>
<dbReference type="AlphaFoldDB" id="A0A246J143"/>
<feature type="region of interest" description="Disordered" evidence="1">
    <location>
        <begin position="125"/>
        <end position="158"/>
    </location>
</feature>
<reference evidence="2 3" key="1">
    <citation type="journal article" date="2008" name="Int. J. Syst. Evol. Microbiol.">
        <title>Description of Roseateles aquatilis sp. nov. and Roseateles terrae sp. nov., in the class Betaproteobacteria, and emended description of the genus Roseateles.</title>
        <authorList>
            <person name="Gomila M."/>
            <person name="Bowien B."/>
            <person name="Falsen E."/>
            <person name="Moore E.R."/>
            <person name="Lalucat J."/>
        </authorList>
    </citation>
    <scope>NUCLEOTIDE SEQUENCE [LARGE SCALE GENOMIC DNA]</scope>
    <source>
        <strain evidence="2 3">CCUG 48205</strain>
    </source>
</reference>
<name>A0A246J143_9BURK</name>
<accession>A0A246J143</accession>
<feature type="compositionally biased region" description="Basic and acidic residues" evidence="1">
    <location>
        <begin position="125"/>
        <end position="136"/>
    </location>
</feature>
<sequence>MLFGQGRNFDPDQPTRNRRWDEANGAFSLAVRESLAAAGVPVVSVVLPVAATDVPGNLQRLVAEVKRRGCTRVLETAVFADEAAGLLIARVRLYPVLGLLGPKMADSQPRIGPVGYTQQREFTLDSRALERADPRQLGRSMGEEALQDALGNRRRSSE</sequence>
<evidence type="ECO:0000256" key="1">
    <source>
        <dbReference type="SAM" id="MobiDB-lite"/>
    </source>
</evidence>